<keyword evidence="1 2" id="KW-0732">Signal</keyword>
<feature type="domain" description="PBP" evidence="3">
    <location>
        <begin position="33"/>
        <end position="211"/>
    </location>
</feature>
<name>A0ABN2JYG6_9ACTN</name>
<reference evidence="4 5" key="1">
    <citation type="journal article" date="2019" name="Int. J. Syst. Evol. Microbiol.">
        <title>The Global Catalogue of Microorganisms (GCM) 10K type strain sequencing project: providing services to taxonomists for standard genome sequencing and annotation.</title>
        <authorList>
            <consortium name="The Broad Institute Genomics Platform"/>
            <consortium name="The Broad Institute Genome Sequencing Center for Infectious Disease"/>
            <person name="Wu L."/>
            <person name="Ma J."/>
        </authorList>
    </citation>
    <scope>NUCLEOTIDE SEQUENCE [LARGE SCALE GENOMIC DNA]</scope>
    <source>
        <strain evidence="4 5">JCM 13518</strain>
    </source>
</reference>
<evidence type="ECO:0000313" key="4">
    <source>
        <dbReference type="EMBL" id="GAA1743654.1"/>
    </source>
</evidence>
<evidence type="ECO:0000259" key="3">
    <source>
        <dbReference type="Pfam" id="PF12849"/>
    </source>
</evidence>
<dbReference type="PANTHER" id="PTHR30570">
    <property type="entry name" value="PERIPLASMIC PHOSPHATE BINDING COMPONENT OF PHOSPHATE ABC TRANSPORTER"/>
    <property type="match status" value="1"/>
</dbReference>
<dbReference type="InterPro" id="IPR024370">
    <property type="entry name" value="PBP_domain"/>
</dbReference>
<dbReference type="InterPro" id="IPR050811">
    <property type="entry name" value="Phosphate_ABC_transporter"/>
</dbReference>
<feature type="signal peptide" evidence="2">
    <location>
        <begin position="1"/>
        <end position="29"/>
    </location>
</feature>
<sequence length="352" mass="36198">MKLLRPAVLLGTVGALCATLALAAGPASADPTTPTDYRQLVGTGSDTTQGVLNSYGTTLRDGSLNRVIASYDATGSATIKVSASGPTFNRPNGSTNGVKALTASINPTGTYLWGGVSIAGQLDFARSSSAPSSSAPGTQLTYIPFARDAVSYAYANLGNQSVPSNLTTAQIAGIYKGEITTFVDAGGATRTYKPILPQAGSGTRSFFLSSIGVTEAQLIPGLPTLQENDGTQIDAVGEVVPFSVAAWIAQDNAVVPNTIDTHSVTLGSVGGISPLTAQFKLNPNFTMTRLVFNVVETARLTGTGPKDTLLRDFFVGTDSEICSVPAVLSLYGFGAITNCGNTTTYKSGYVAP</sequence>
<organism evidence="4 5">
    <name type="scientific">Aeromicrobium alkaliterrae</name>
    <dbReference type="NCBI Taxonomy" id="302168"/>
    <lineage>
        <taxon>Bacteria</taxon>
        <taxon>Bacillati</taxon>
        <taxon>Actinomycetota</taxon>
        <taxon>Actinomycetes</taxon>
        <taxon>Propionibacteriales</taxon>
        <taxon>Nocardioidaceae</taxon>
        <taxon>Aeromicrobium</taxon>
    </lineage>
</organism>
<evidence type="ECO:0000313" key="5">
    <source>
        <dbReference type="Proteomes" id="UP001501057"/>
    </source>
</evidence>
<dbReference type="Pfam" id="PF12849">
    <property type="entry name" value="PBP_like_2"/>
    <property type="match status" value="1"/>
</dbReference>
<gene>
    <name evidence="4" type="ORF">GCM10009710_24610</name>
</gene>
<keyword evidence="5" id="KW-1185">Reference proteome</keyword>
<feature type="chain" id="PRO_5045945078" evidence="2">
    <location>
        <begin position="30"/>
        <end position="352"/>
    </location>
</feature>
<dbReference type="EMBL" id="BAAAME010000004">
    <property type="protein sequence ID" value="GAA1743654.1"/>
    <property type="molecule type" value="Genomic_DNA"/>
</dbReference>
<dbReference type="PANTHER" id="PTHR30570:SF1">
    <property type="entry name" value="PHOSPHATE-BINDING PROTEIN PSTS"/>
    <property type="match status" value="1"/>
</dbReference>
<proteinExistence type="predicted"/>
<dbReference type="RefSeq" id="WP_344202005.1">
    <property type="nucleotide sequence ID" value="NZ_BAAAME010000004.1"/>
</dbReference>
<evidence type="ECO:0000256" key="2">
    <source>
        <dbReference type="SAM" id="SignalP"/>
    </source>
</evidence>
<dbReference type="Proteomes" id="UP001501057">
    <property type="component" value="Unassembled WGS sequence"/>
</dbReference>
<comment type="caution">
    <text evidence="4">The sequence shown here is derived from an EMBL/GenBank/DDBJ whole genome shotgun (WGS) entry which is preliminary data.</text>
</comment>
<dbReference type="SUPFAM" id="SSF53850">
    <property type="entry name" value="Periplasmic binding protein-like II"/>
    <property type="match status" value="1"/>
</dbReference>
<evidence type="ECO:0000256" key="1">
    <source>
        <dbReference type="ARBA" id="ARBA00022729"/>
    </source>
</evidence>
<accession>A0ABN2JYG6</accession>
<protein>
    <submittedName>
        <fullName evidence="4">Substrate-binding domain-containing protein</fullName>
    </submittedName>
</protein>
<dbReference type="Gene3D" id="3.40.190.10">
    <property type="entry name" value="Periplasmic binding protein-like II"/>
    <property type="match status" value="2"/>
</dbReference>